<dbReference type="Proteomes" id="UP001419268">
    <property type="component" value="Unassembled WGS sequence"/>
</dbReference>
<protein>
    <submittedName>
        <fullName evidence="1">Uncharacterized protein</fullName>
    </submittedName>
</protein>
<sequence length="205" mass="23116">MIYAIYKYKQTLPYLLKIDQPIKLLKYVQLIKRGSKIYYMGWAGSEMMRCKKHPKHKQSPGVCSVCLGEKLSSLTSTKTSTSSSSSISNAYIFNSSSMSSSLSSAMSSSRSSPTRDAHVKLHGPVSSVLVSGKNGLQRSRSMAFAEARKRVDYGDDQYRLIKEKKKGFWSRLLGTSNKSFDHRRRDPLMQYSRTMKEARVTGLMA</sequence>
<reference evidence="1 2" key="1">
    <citation type="submission" date="2024-01" db="EMBL/GenBank/DDBJ databases">
        <title>Genome assemblies of Stephania.</title>
        <authorList>
            <person name="Yang L."/>
        </authorList>
    </citation>
    <scope>NUCLEOTIDE SEQUENCE [LARGE SCALE GENOMIC DNA]</scope>
    <source>
        <strain evidence="1">JXDWG</strain>
        <tissue evidence="1">Leaf</tissue>
    </source>
</reference>
<gene>
    <name evidence="1" type="ORF">Scep_000955</name>
</gene>
<accession>A0AAP0LB57</accession>
<comment type="caution">
    <text evidence="1">The sequence shown here is derived from an EMBL/GenBank/DDBJ whole genome shotgun (WGS) entry which is preliminary data.</text>
</comment>
<dbReference type="InterPro" id="IPR008004">
    <property type="entry name" value="OCTOPUS-like"/>
</dbReference>
<dbReference type="Pfam" id="PF05340">
    <property type="entry name" value="DUF740"/>
    <property type="match status" value="1"/>
</dbReference>
<dbReference type="AlphaFoldDB" id="A0AAP0LB57"/>
<name>A0AAP0LB57_9MAGN</name>
<keyword evidence="2" id="KW-1185">Reference proteome</keyword>
<dbReference type="EMBL" id="JBBNAG010000001">
    <property type="protein sequence ID" value="KAK9165764.1"/>
    <property type="molecule type" value="Genomic_DNA"/>
</dbReference>
<evidence type="ECO:0000313" key="1">
    <source>
        <dbReference type="EMBL" id="KAK9165764.1"/>
    </source>
</evidence>
<evidence type="ECO:0000313" key="2">
    <source>
        <dbReference type="Proteomes" id="UP001419268"/>
    </source>
</evidence>
<organism evidence="1 2">
    <name type="scientific">Stephania cephalantha</name>
    <dbReference type="NCBI Taxonomy" id="152367"/>
    <lineage>
        <taxon>Eukaryota</taxon>
        <taxon>Viridiplantae</taxon>
        <taxon>Streptophyta</taxon>
        <taxon>Embryophyta</taxon>
        <taxon>Tracheophyta</taxon>
        <taxon>Spermatophyta</taxon>
        <taxon>Magnoliopsida</taxon>
        <taxon>Ranunculales</taxon>
        <taxon>Menispermaceae</taxon>
        <taxon>Menispermoideae</taxon>
        <taxon>Cissampelideae</taxon>
        <taxon>Stephania</taxon>
    </lineage>
</organism>
<dbReference type="PANTHER" id="PTHR34046">
    <property type="entry name" value="OS06G0218800 PROTEIN"/>
    <property type="match status" value="1"/>
</dbReference>
<dbReference type="PANTHER" id="PTHR34046:SF19">
    <property type="entry name" value="RAPIDLY ELICITED PROTEIN, PUTATIVE-RELATED"/>
    <property type="match status" value="1"/>
</dbReference>
<proteinExistence type="predicted"/>